<dbReference type="AlphaFoldDB" id="A0A4S5E6F6"/>
<evidence type="ECO:0000256" key="3">
    <source>
        <dbReference type="ARBA" id="ARBA00012154"/>
    </source>
</evidence>
<comment type="similarity">
    <text evidence="2 11">Belongs to the shikimate kinase family.</text>
</comment>
<feature type="binding site" evidence="11">
    <location>
        <position position="80"/>
    </location>
    <ligand>
        <name>substrate</name>
    </ligand>
</feature>
<comment type="subunit">
    <text evidence="11">Monomer.</text>
</comment>
<dbReference type="InterPro" id="IPR000623">
    <property type="entry name" value="Shikimate_kinase/TSH1"/>
</dbReference>
<keyword evidence="4 11" id="KW-0028">Amino-acid biosynthesis</keyword>
<feature type="binding site" evidence="11">
    <location>
        <position position="18"/>
    </location>
    <ligand>
        <name>Mg(2+)</name>
        <dbReference type="ChEBI" id="CHEBI:18420"/>
    </ligand>
</feature>
<dbReference type="CDD" id="cd00464">
    <property type="entry name" value="SK"/>
    <property type="match status" value="1"/>
</dbReference>
<comment type="caution">
    <text evidence="13">The sequence shown here is derived from an EMBL/GenBank/DDBJ whole genome shotgun (WGS) entry which is preliminary data.</text>
</comment>
<dbReference type="Pfam" id="PF01202">
    <property type="entry name" value="SKI"/>
    <property type="match status" value="1"/>
</dbReference>
<evidence type="ECO:0000256" key="4">
    <source>
        <dbReference type="ARBA" id="ARBA00022605"/>
    </source>
</evidence>
<comment type="caution">
    <text evidence="11">Lacks conserved residue(s) required for the propagation of feature annotation.</text>
</comment>
<reference evidence="13 14" key="1">
    <citation type="submission" date="2019-04" db="EMBL/GenBank/DDBJ databases">
        <authorList>
            <person name="Liu Q."/>
            <person name="Xin Y.-H."/>
        </authorList>
    </citation>
    <scope>NUCLEOTIDE SEQUENCE [LARGE SCALE GENOMIC DNA]</scope>
    <source>
        <strain evidence="13 14">AM23</strain>
    </source>
</reference>
<keyword evidence="11" id="KW-0963">Cytoplasm</keyword>
<keyword evidence="14" id="KW-1185">Reference proteome</keyword>
<dbReference type="GO" id="GO:0000287">
    <property type="term" value="F:magnesium ion binding"/>
    <property type="evidence" value="ECO:0007669"/>
    <property type="project" value="UniProtKB-UniRule"/>
</dbReference>
<dbReference type="PRINTS" id="PR01100">
    <property type="entry name" value="SHIKIMTKNASE"/>
</dbReference>
<gene>
    <name evidence="11" type="primary">aroK</name>
    <name evidence="13" type="ORF">E8P82_06315</name>
</gene>
<dbReference type="InterPro" id="IPR031322">
    <property type="entry name" value="Shikimate/glucono_kinase"/>
</dbReference>
<dbReference type="RefSeq" id="WP_136453643.1">
    <property type="nucleotide sequence ID" value="NZ_SSWH01000004.1"/>
</dbReference>
<protein>
    <recommendedName>
        <fullName evidence="3 11">Shikimate kinase</fullName>
        <shortName evidence="11">SK</shortName>
        <ecNumber evidence="3 11">2.7.1.71</ecNumber>
    </recommendedName>
</protein>
<dbReference type="HAMAP" id="MF_00109">
    <property type="entry name" value="Shikimate_kinase"/>
    <property type="match status" value="1"/>
</dbReference>
<feature type="region of interest" description="Disordered" evidence="12">
    <location>
        <begin position="165"/>
        <end position="197"/>
    </location>
</feature>
<evidence type="ECO:0000313" key="14">
    <source>
        <dbReference type="Proteomes" id="UP000305233"/>
    </source>
</evidence>
<keyword evidence="6 11" id="KW-0547">Nucleotide-binding</keyword>
<keyword evidence="5 11" id="KW-0808">Transferase</keyword>
<evidence type="ECO:0000256" key="7">
    <source>
        <dbReference type="ARBA" id="ARBA00022777"/>
    </source>
</evidence>
<dbReference type="PROSITE" id="PS01128">
    <property type="entry name" value="SHIKIMATE_KINASE"/>
    <property type="match status" value="1"/>
</dbReference>
<keyword evidence="9 11" id="KW-0057">Aromatic amino acid biosynthesis</keyword>
<comment type="cofactor">
    <cofactor evidence="11">
        <name>Mg(2+)</name>
        <dbReference type="ChEBI" id="CHEBI:18420"/>
    </cofactor>
    <text evidence="11">Binds 1 Mg(2+) ion per subunit.</text>
</comment>
<evidence type="ECO:0000256" key="9">
    <source>
        <dbReference type="ARBA" id="ARBA00023141"/>
    </source>
</evidence>
<accession>A0A4S5E6F6</accession>
<proteinExistence type="inferred from homology"/>
<comment type="subcellular location">
    <subcellularLocation>
        <location evidence="11">Cytoplasm</location>
    </subcellularLocation>
</comment>
<organism evidence="13 14">
    <name type="scientific">Arthrobacter echini</name>
    <dbReference type="NCBI Taxonomy" id="1529066"/>
    <lineage>
        <taxon>Bacteria</taxon>
        <taxon>Bacillati</taxon>
        <taxon>Actinomycetota</taxon>
        <taxon>Actinomycetes</taxon>
        <taxon>Micrococcales</taxon>
        <taxon>Micrococcaceae</taxon>
        <taxon>Arthrobacter</taxon>
    </lineage>
</organism>
<keyword evidence="11" id="KW-0460">Magnesium</keyword>
<dbReference type="EC" id="2.7.1.71" evidence="3 11"/>
<dbReference type="EMBL" id="SSWH01000004">
    <property type="protein sequence ID" value="THJ67052.1"/>
    <property type="molecule type" value="Genomic_DNA"/>
</dbReference>
<dbReference type="InterPro" id="IPR023000">
    <property type="entry name" value="Shikimate_kinase_CS"/>
</dbReference>
<dbReference type="GO" id="GO:0005829">
    <property type="term" value="C:cytosol"/>
    <property type="evidence" value="ECO:0007669"/>
    <property type="project" value="TreeGrafter"/>
</dbReference>
<keyword evidence="8 11" id="KW-0067">ATP-binding</keyword>
<dbReference type="UniPathway" id="UPA00053">
    <property type="reaction ID" value="UER00088"/>
</dbReference>
<evidence type="ECO:0000256" key="5">
    <source>
        <dbReference type="ARBA" id="ARBA00022679"/>
    </source>
</evidence>
<evidence type="ECO:0000256" key="8">
    <source>
        <dbReference type="ARBA" id="ARBA00022840"/>
    </source>
</evidence>
<comment type="function">
    <text evidence="11">Catalyzes the specific phosphorylation of the 3-hydroxyl group of shikimic acid using ATP as a cosubstrate.</text>
</comment>
<keyword evidence="11" id="KW-0479">Metal-binding</keyword>
<feature type="binding site" evidence="11">
    <location>
        <position position="117"/>
    </location>
    <ligand>
        <name>ATP</name>
        <dbReference type="ChEBI" id="CHEBI:30616"/>
    </ligand>
</feature>
<feature type="binding site" evidence="11">
    <location>
        <position position="59"/>
    </location>
    <ligand>
        <name>substrate</name>
    </ligand>
</feature>
<comment type="catalytic activity">
    <reaction evidence="10 11">
        <text>shikimate + ATP = 3-phosphoshikimate + ADP + H(+)</text>
        <dbReference type="Rhea" id="RHEA:13121"/>
        <dbReference type="ChEBI" id="CHEBI:15378"/>
        <dbReference type="ChEBI" id="CHEBI:30616"/>
        <dbReference type="ChEBI" id="CHEBI:36208"/>
        <dbReference type="ChEBI" id="CHEBI:145989"/>
        <dbReference type="ChEBI" id="CHEBI:456216"/>
        <dbReference type="EC" id="2.7.1.71"/>
    </reaction>
</comment>
<evidence type="ECO:0000313" key="13">
    <source>
        <dbReference type="EMBL" id="THJ67052.1"/>
    </source>
</evidence>
<dbReference type="Proteomes" id="UP000305233">
    <property type="component" value="Unassembled WGS sequence"/>
</dbReference>
<evidence type="ECO:0000256" key="10">
    <source>
        <dbReference type="ARBA" id="ARBA00048567"/>
    </source>
</evidence>
<dbReference type="GO" id="GO:0005524">
    <property type="term" value="F:ATP binding"/>
    <property type="evidence" value="ECO:0007669"/>
    <property type="project" value="UniProtKB-UniRule"/>
</dbReference>
<dbReference type="Gene3D" id="3.40.50.300">
    <property type="entry name" value="P-loop containing nucleotide triphosphate hydrolases"/>
    <property type="match status" value="1"/>
</dbReference>
<evidence type="ECO:0000256" key="1">
    <source>
        <dbReference type="ARBA" id="ARBA00004842"/>
    </source>
</evidence>
<comment type="pathway">
    <text evidence="1 11">Metabolic intermediate biosynthesis; chorismate biosynthesis; chorismate from D-erythrose 4-phosphate and phosphoenolpyruvate: step 5/7.</text>
</comment>
<dbReference type="GO" id="GO:0004765">
    <property type="term" value="F:shikimate kinase activity"/>
    <property type="evidence" value="ECO:0007669"/>
    <property type="project" value="UniProtKB-UniRule"/>
</dbReference>
<evidence type="ECO:0000256" key="6">
    <source>
        <dbReference type="ARBA" id="ARBA00022741"/>
    </source>
</evidence>
<feature type="binding site" evidence="11">
    <location>
        <begin position="14"/>
        <end position="19"/>
    </location>
    <ligand>
        <name>ATP</name>
        <dbReference type="ChEBI" id="CHEBI:30616"/>
    </ligand>
</feature>
<dbReference type="PANTHER" id="PTHR21087">
    <property type="entry name" value="SHIKIMATE KINASE"/>
    <property type="match status" value="1"/>
</dbReference>
<dbReference type="GO" id="GO:0009423">
    <property type="term" value="P:chorismate biosynthetic process"/>
    <property type="evidence" value="ECO:0007669"/>
    <property type="project" value="UniProtKB-UniRule"/>
</dbReference>
<dbReference type="SUPFAM" id="SSF52540">
    <property type="entry name" value="P-loop containing nucleoside triphosphate hydrolases"/>
    <property type="match status" value="1"/>
</dbReference>
<keyword evidence="7 11" id="KW-0418">Kinase</keyword>
<evidence type="ECO:0000256" key="2">
    <source>
        <dbReference type="ARBA" id="ARBA00006997"/>
    </source>
</evidence>
<dbReference type="InterPro" id="IPR027417">
    <property type="entry name" value="P-loop_NTPase"/>
</dbReference>
<dbReference type="GO" id="GO:0009073">
    <property type="term" value="P:aromatic amino acid family biosynthetic process"/>
    <property type="evidence" value="ECO:0007669"/>
    <property type="project" value="UniProtKB-KW"/>
</dbReference>
<evidence type="ECO:0000256" key="12">
    <source>
        <dbReference type="SAM" id="MobiDB-lite"/>
    </source>
</evidence>
<dbReference type="GO" id="GO:0008652">
    <property type="term" value="P:amino acid biosynthetic process"/>
    <property type="evidence" value="ECO:0007669"/>
    <property type="project" value="UniProtKB-KW"/>
</dbReference>
<dbReference type="PANTHER" id="PTHR21087:SF16">
    <property type="entry name" value="SHIKIMATE KINASE 1, CHLOROPLASTIC"/>
    <property type="match status" value="1"/>
</dbReference>
<dbReference type="OrthoDB" id="9800332at2"/>
<feature type="binding site" evidence="11">
    <location>
        <position position="135"/>
    </location>
    <ligand>
        <name>substrate</name>
    </ligand>
</feature>
<evidence type="ECO:0000256" key="11">
    <source>
        <dbReference type="HAMAP-Rule" id="MF_00109"/>
    </source>
</evidence>
<sequence>MTPSDTLVLVGPMAVGKTAVGRMIARRTGLAFVDTDRMIVGRYGPIAGIFERHGENHFREVESDVVEEAVAGTGVVSLGGGAVLHPRTQELLARTSVVFLDTDAATVRPRISRDTGRPLLAGDPVARWQELYDQRRPLYAQLATVVVDSRGLSVRGTADAVLRSFPDLPRVPTPERSQAQHRRPRPTHKSRKTSHAD</sequence>
<feature type="compositionally biased region" description="Basic residues" evidence="12">
    <location>
        <begin position="179"/>
        <end position="197"/>
    </location>
</feature>
<feature type="binding site" evidence="11">
    <location>
        <position position="36"/>
    </location>
    <ligand>
        <name>substrate</name>
    </ligand>
</feature>
<name>A0A4S5E6F6_9MICC</name>